<sequence length="46" mass="5344">MKEVSIFFVSDSVILKKVILKNSKDSLKYIVIGQEISYSIYNFIWG</sequence>
<dbReference type="KEGG" id="dhd:Dhaf_0034"/>
<dbReference type="AlphaFoldDB" id="B8FXZ8"/>
<proteinExistence type="predicted"/>
<dbReference type="HOGENOM" id="CLU_3182868_0_0_9"/>
<dbReference type="Proteomes" id="UP000007726">
    <property type="component" value="Chromosome"/>
</dbReference>
<reference evidence="1 2" key="1">
    <citation type="journal article" date="2012" name="BMC Microbiol.">
        <title>Genome sequence of Desulfitobacterium hafniense DCB-2, a Gram-positive anaerobe capable of dehalogenation and metal reduction.</title>
        <authorList>
            <person name="Kim S.H."/>
            <person name="Harzman C."/>
            <person name="Davis J.K."/>
            <person name="Hutcheson R."/>
            <person name="Broderick J.B."/>
            <person name="Marsh T.L."/>
            <person name="Tiedje J.M."/>
        </authorList>
    </citation>
    <scope>NUCLEOTIDE SEQUENCE [LARGE SCALE GENOMIC DNA]</scope>
    <source>
        <strain evidence="2">DSM 10664 / DCB-2</strain>
    </source>
</reference>
<protein>
    <submittedName>
        <fullName evidence="1">Uncharacterized protein</fullName>
    </submittedName>
</protein>
<evidence type="ECO:0000313" key="1">
    <source>
        <dbReference type="EMBL" id="ACL18103.1"/>
    </source>
</evidence>
<name>B8FXZ8_DESHD</name>
<accession>B8FXZ8</accession>
<evidence type="ECO:0000313" key="2">
    <source>
        <dbReference type="Proteomes" id="UP000007726"/>
    </source>
</evidence>
<organism evidence="1 2">
    <name type="scientific">Desulfitobacterium hafniense (strain DSM 10664 / DCB-2)</name>
    <dbReference type="NCBI Taxonomy" id="272564"/>
    <lineage>
        <taxon>Bacteria</taxon>
        <taxon>Bacillati</taxon>
        <taxon>Bacillota</taxon>
        <taxon>Clostridia</taxon>
        <taxon>Eubacteriales</taxon>
        <taxon>Desulfitobacteriaceae</taxon>
        <taxon>Desulfitobacterium</taxon>
    </lineage>
</organism>
<gene>
    <name evidence="1" type="ordered locus">Dhaf_0034</name>
</gene>
<dbReference type="EMBL" id="CP001336">
    <property type="protein sequence ID" value="ACL18103.1"/>
    <property type="molecule type" value="Genomic_DNA"/>
</dbReference>